<keyword evidence="1" id="KW-1133">Transmembrane helix</keyword>
<feature type="transmembrane region" description="Helical" evidence="1">
    <location>
        <begin position="59"/>
        <end position="77"/>
    </location>
</feature>
<feature type="transmembrane region" description="Helical" evidence="1">
    <location>
        <begin position="20"/>
        <end position="39"/>
    </location>
</feature>
<evidence type="ECO:0000256" key="1">
    <source>
        <dbReference type="SAM" id="Phobius"/>
    </source>
</evidence>
<dbReference type="AlphaFoldDB" id="A0A1G2HPR4"/>
<organism evidence="2 3">
    <name type="scientific">Candidatus Staskawiczbacteria bacterium RIFCSPHIGHO2_01_FULL_39_25</name>
    <dbReference type="NCBI Taxonomy" id="1802202"/>
    <lineage>
        <taxon>Bacteria</taxon>
        <taxon>Candidatus Staskawicziibacteriota</taxon>
    </lineage>
</organism>
<dbReference type="Proteomes" id="UP000176855">
    <property type="component" value="Unassembled WGS sequence"/>
</dbReference>
<evidence type="ECO:0000313" key="3">
    <source>
        <dbReference type="Proteomes" id="UP000176855"/>
    </source>
</evidence>
<accession>A0A1G2HPR4</accession>
<protein>
    <submittedName>
        <fullName evidence="2">Uncharacterized protein</fullName>
    </submittedName>
</protein>
<evidence type="ECO:0000313" key="2">
    <source>
        <dbReference type="EMBL" id="OGZ64443.1"/>
    </source>
</evidence>
<comment type="caution">
    <text evidence="2">The sequence shown here is derived from an EMBL/GenBank/DDBJ whole genome shotgun (WGS) entry which is preliminary data.</text>
</comment>
<name>A0A1G2HPR4_9BACT</name>
<sequence>MLAHNLFLRELAMKQQIYQFTTLAFLWIGALLIFSSAQLLAPPDNFQAIRDQLLPTGDVMRLFGGLGSIVIGALMAIHQKKLFP</sequence>
<keyword evidence="1" id="KW-0812">Transmembrane</keyword>
<proteinExistence type="predicted"/>
<keyword evidence="1" id="KW-0472">Membrane</keyword>
<gene>
    <name evidence="2" type="ORF">A2730_01470</name>
</gene>
<dbReference type="EMBL" id="MHOO01000005">
    <property type="protein sequence ID" value="OGZ64443.1"/>
    <property type="molecule type" value="Genomic_DNA"/>
</dbReference>
<reference evidence="2 3" key="1">
    <citation type="journal article" date="2016" name="Nat. Commun.">
        <title>Thousands of microbial genomes shed light on interconnected biogeochemical processes in an aquifer system.</title>
        <authorList>
            <person name="Anantharaman K."/>
            <person name="Brown C.T."/>
            <person name="Hug L.A."/>
            <person name="Sharon I."/>
            <person name="Castelle C.J."/>
            <person name="Probst A.J."/>
            <person name="Thomas B.C."/>
            <person name="Singh A."/>
            <person name="Wilkins M.J."/>
            <person name="Karaoz U."/>
            <person name="Brodie E.L."/>
            <person name="Williams K.H."/>
            <person name="Hubbard S.S."/>
            <person name="Banfield J.F."/>
        </authorList>
    </citation>
    <scope>NUCLEOTIDE SEQUENCE [LARGE SCALE GENOMIC DNA]</scope>
</reference>